<gene>
    <name evidence="2" type="primary">CACNA2D4</name>
</gene>
<dbReference type="GO" id="GO:0005245">
    <property type="term" value="F:voltage-gated calcium channel activity"/>
    <property type="evidence" value="ECO:0007669"/>
    <property type="project" value="TreeGrafter"/>
</dbReference>
<accession>A0A667IHU1</accession>
<dbReference type="Proteomes" id="UP000472241">
    <property type="component" value="Unplaced"/>
</dbReference>
<dbReference type="Ensembl" id="ENSLCNT00005026075.1">
    <property type="protein sequence ID" value="ENSLCNP00005023347.1"/>
    <property type="gene ID" value="ENSLCNG00005014985.1"/>
</dbReference>
<reference evidence="2" key="1">
    <citation type="submission" date="2025-08" db="UniProtKB">
        <authorList>
            <consortium name="Ensembl"/>
        </authorList>
    </citation>
    <scope>IDENTIFICATION</scope>
</reference>
<proteinExistence type="predicted"/>
<evidence type="ECO:0000313" key="3">
    <source>
        <dbReference type="Proteomes" id="UP000472241"/>
    </source>
</evidence>
<dbReference type="GO" id="GO:0005891">
    <property type="term" value="C:voltage-gated calcium channel complex"/>
    <property type="evidence" value="ECO:0007669"/>
    <property type="project" value="TreeGrafter"/>
</dbReference>
<dbReference type="InterPro" id="IPR051173">
    <property type="entry name" value="Ca_channel_alpha-2/delta"/>
</dbReference>
<evidence type="ECO:0000259" key="1">
    <source>
        <dbReference type="Pfam" id="PF08473"/>
    </source>
</evidence>
<dbReference type="PANTHER" id="PTHR10166">
    <property type="entry name" value="VOLTAGE-DEPENDENT CALCIUM CHANNEL SUBUNIT ALPHA-2/DELTA-RELATED"/>
    <property type="match status" value="1"/>
</dbReference>
<sequence length="268" mass="30332">MRLEFLQRTFWAATRQHLDCFVIDNNGFILISERSQEMGRFLGEVDGALMTQLLSMGVFSQVTMYDYQAMCKPSNHHHSAARPLVSPISALLTATRWLVNELLLLLLEWSAWGSWRADSKAEAKAVFHQSHKHKKQDMLQPCDTQYPVFVHQTAIQETNGAIECGACQKIFVMQQIPSSNLLLLVTDPTCDCSIFPLILQEATEVKYNASVKCDRMRSQKLRRRPDSCHAFHPEENAQDCGGTSDLSASLPMLLLPLCAWVLPPQLLR</sequence>
<feature type="domain" description="Voltage-dependent calcium channel alpha-2/delta subunit conserved region" evidence="1">
    <location>
        <begin position="15"/>
        <end position="241"/>
    </location>
</feature>
<evidence type="ECO:0000313" key="2">
    <source>
        <dbReference type="Ensembl" id="ENSLCNP00005023347.1"/>
    </source>
</evidence>
<keyword evidence="3" id="KW-1185">Reference proteome</keyword>
<dbReference type="InterPro" id="IPR013680">
    <property type="entry name" value="VDCC_a2/dsu"/>
</dbReference>
<dbReference type="PANTHER" id="PTHR10166:SF59">
    <property type="entry name" value="VOLTAGE-DEPENDENT CALCIUM CHANNEL SUBUNIT ALPHA-2_DELTA-4"/>
    <property type="match status" value="1"/>
</dbReference>
<reference evidence="2" key="2">
    <citation type="submission" date="2025-09" db="UniProtKB">
        <authorList>
            <consortium name="Ensembl"/>
        </authorList>
    </citation>
    <scope>IDENTIFICATION</scope>
</reference>
<organism evidence="2 3">
    <name type="scientific">Lynx canadensis</name>
    <name type="common">Canada lynx</name>
    <name type="synonym">Felis canadensis</name>
    <dbReference type="NCBI Taxonomy" id="61383"/>
    <lineage>
        <taxon>Eukaryota</taxon>
        <taxon>Metazoa</taxon>
        <taxon>Chordata</taxon>
        <taxon>Craniata</taxon>
        <taxon>Vertebrata</taxon>
        <taxon>Euteleostomi</taxon>
        <taxon>Mammalia</taxon>
        <taxon>Eutheria</taxon>
        <taxon>Laurasiatheria</taxon>
        <taxon>Carnivora</taxon>
        <taxon>Feliformia</taxon>
        <taxon>Felidae</taxon>
        <taxon>Felinae</taxon>
        <taxon>Lynx</taxon>
    </lineage>
</organism>
<dbReference type="Pfam" id="PF08473">
    <property type="entry name" value="VGCC_alpha2"/>
    <property type="match status" value="1"/>
</dbReference>
<name>A0A667IHU1_LYNCA</name>
<protein>
    <submittedName>
        <fullName evidence="2">Calcium voltage-gated channel auxiliary subunit alpha2delta 4</fullName>
    </submittedName>
</protein>
<dbReference type="AlphaFoldDB" id="A0A667IHU1"/>